<keyword evidence="2" id="KW-1185">Reference proteome</keyword>
<gene>
    <name evidence="1" type="ORF">KDW_59620</name>
</gene>
<accession>A0A5J4KZ33</accession>
<sequence length="84" mass="9099">MFRVNRATRTREVHGATAVAKQFSGRAREAQVALIDGAIGAVVAPLGHLGLVFKITITHNKIAEINVIIDPEQLSQLELAILEE</sequence>
<evidence type="ECO:0000313" key="2">
    <source>
        <dbReference type="Proteomes" id="UP000326912"/>
    </source>
</evidence>
<organism evidence="1 2">
    <name type="scientific">Dictyobacter vulcani</name>
    <dbReference type="NCBI Taxonomy" id="2607529"/>
    <lineage>
        <taxon>Bacteria</taxon>
        <taxon>Bacillati</taxon>
        <taxon>Chloroflexota</taxon>
        <taxon>Ktedonobacteria</taxon>
        <taxon>Ktedonobacterales</taxon>
        <taxon>Dictyobacteraceae</taxon>
        <taxon>Dictyobacter</taxon>
    </lineage>
</organism>
<name>A0A5J4KZ33_9CHLR</name>
<protein>
    <submittedName>
        <fullName evidence="1">Uncharacterized protein</fullName>
    </submittedName>
</protein>
<dbReference type="AlphaFoldDB" id="A0A5J4KZ33"/>
<dbReference type="Proteomes" id="UP000326912">
    <property type="component" value="Unassembled WGS sequence"/>
</dbReference>
<proteinExistence type="predicted"/>
<reference evidence="1 2" key="1">
    <citation type="submission" date="2019-10" db="EMBL/GenBank/DDBJ databases">
        <title>Dictyobacter vulcani sp. nov., within the class Ktedonobacteria, isolated from soil of volcanic Mt. Zao.</title>
        <authorList>
            <person name="Zheng Y."/>
            <person name="Wang C.M."/>
            <person name="Sakai Y."/>
            <person name="Abe K."/>
            <person name="Yokota A."/>
            <person name="Yabe S."/>
        </authorList>
    </citation>
    <scope>NUCLEOTIDE SEQUENCE [LARGE SCALE GENOMIC DNA]</scope>
    <source>
        <strain evidence="1 2">W12</strain>
    </source>
</reference>
<evidence type="ECO:0000313" key="1">
    <source>
        <dbReference type="EMBL" id="GER91800.1"/>
    </source>
</evidence>
<dbReference type="EMBL" id="BKZW01000004">
    <property type="protein sequence ID" value="GER91800.1"/>
    <property type="molecule type" value="Genomic_DNA"/>
</dbReference>
<comment type="caution">
    <text evidence="1">The sequence shown here is derived from an EMBL/GenBank/DDBJ whole genome shotgun (WGS) entry which is preliminary data.</text>
</comment>